<evidence type="ECO:0000259" key="12">
    <source>
        <dbReference type="PROSITE" id="PS50157"/>
    </source>
</evidence>
<dbReference type="InterPro" id="IPR013087">
    <property type="entry name" value="Znf_C2H2_type"/>
</dbReference>
<reference evidence="13" key="2">
    <citation type="submission" date="2014-07" db="EMBL/GenBank/DDBJ databases">
        <authorList>
            <person name="Hull J."/>
        </authorList>
    </citation>
    <scope>NUCLEOTIDE SEQUENCE</scope>
</reference>
<dbReference type="GO" id="GO:0005634">
    <property type="term" value="C:nucleus"/>
    <property type="evidence" value="ECO:0007669"/>
    <property type="project" value="UniProtKB-SubCell"/>
</dbReference>
<evidence type="ECO:0000256" key="1">
    <source>
        <dbReference type="ARBA" id="ARBA00004123"/>
    </source>
</evidence>
<dbReference type="EMBL" id="GBHO01041952">
    <property type="protein sequence ID" value="JAG01652.1"/>
    <property type="molecule type" value="Transcribed_RNA"/>
</dbReference>
<dbReference type="PROSITE" id="PS00028">
    <property type="entry name" value="ZINC_FINGER_C2H2_1"/>
    <property type="match status" value="13"/>
</dbReference>
<feature type="domain" description="C2H2-type" evidence="12">
    <location>
        <begin position="394"/>
        <end position="421"/>
    </location>
</feature>
<evidence type="ECO:0000256" key="11">
    <source>
        <dbReference type="SAM" id="MobiDB-lite"/>
    </source>
</evidence>
<gene>
    <name evidence="13" type="ORF">CM83_79074</name>
</gene>
<feature type="region of interest" description="Disordered" evidence="11">
    <location>
        <begin position="860"/>
        <end position="884"/>
    </location>
</feature>
<dbReference type="GO" id="GO:0000785">
    <property type="term" value="C:chromatin"/>
    <property type="evidence" value="ECO:0007669"/>
    <property type="project" value="UniProtKB-ARBA"/>
</dbReference>
<dbReference type="FunFam" id="3.30.160.60:FF:001465">
    <property type="entry name" value="Zinc finger protein 560"/>
    <property type="match status" value="1"/>
</dbReference>
<evidence type="ECO:0000256" key="6">
    <source>
        <dbReference type="ARBA" id="ARBA00023015"/>
    </source>
</evidence>
<protein>
    <recommendedName>
        <fullName evidence="12">C2H2-type domain-containing protein</fullName>
    </recommendedName>
</protein>
<sequence length="966" mass="108277">MADTIVSTGSEDNYGFNLEWIAEGSGIGEEICGVDKDCIVVPTSPIIPKIENCDTDYVEIQVTEEEVIAAQWDDNTDGFNYFFRVGELEVGGLTQDVLVPLDEEQDEYSRLHPYPCDFCSRRFSKQSTLTVHMLTHQTQRLHDCNMCGATYRRKLELVEHMKIHSYAPIKTEEEDFGSMCVLDEPSIVVKSPKKPARARKKKKKNNALKQGSYTIETSDMSFMESFNHEIKQEYLEEPIAAPYVDDQKFPVIDPARPYVCQFCGIGFAREKALISHKLVHAADSAFECDRCSDVFQTAHKLEQHIASRHGPKSQSRKSSSSLNSRKVPKEATIPEMEGIVCELCSLVLDTVDELLRHKEFHDVTTGIHTCNYCHSDYVDVEDLKVHLNGDHSSMKCNRCSLLFKDRYLLSNHYLTHSTETNVNPLKPELVCNVCSRKFSTKVALKRHASVHAESKDKSTTNILCVECGSTDFADGRSLLYHRQVEHGVNMSRLFPCLECGKTFNSRSSQQIHIRIHTGERPYGCRYCWKAFGDGGTLRKHERIHTGEKPYVCPVCSKAFNQRVVLREHVRAHHSGTEGKLSDSCYECMVCGQFFGASEELCAHLVQHSDENTAKHRTPTVRKTNITRRKKPPSSKVTSDVPIEIPSPPKIEYKPPVVSPPPKKKSTKSRPDNLDAIMKLGKSTLENLASMSDGKRARIVRSGKKGFSKGQNKRYLNKKEKGKTSKLLTNGSYASKYAVSHSGLGGITVPGLGGITVPAMGGITVPAMGGITVPAPETVERIEEEIKEETDFMLGFEGMSNGDGESSMRTRPRTKNVSYHNMKIDHKTYNLATFQDMDFDVPLESELTDTQFLLPPVPKKKKSCKKKKKSSKRLEEPSDSSSGECQYINGITLEPPSNVVSSSGECEYINGITIDPMPLPEQEEQIETTIVDSDDLEIKQDGTIACQICSEIFLTSDELLKHIHSHF</sequence>
<feature type="domain" description="C2H2-type" evidence="12">
    <location>
        <begin position="429"/>
        <end position="456"/>
    </location>
</feature>
<dbReference type="GO" id="GO:0003682">
    <property type="term" value="F:chromatin binding"/>
    <property type="evidence" value="ECO:0007669"/>
    <property type="project" value="UniProtKB-ARBA"/>
</dbReference>
<evidence type="ECO:0000256" key="3">
    <source>
        <dbReference type="ARBA" id="ARBA00022737"/>
    </source>
</evidence>
<dbReference type="Gene3D" id="3.30.160.60">
    <property type="entry name" value="Classic Zinc Finger"/>
    <property type="match status" value="8"/>
</dbReference>
<accession>A0A0A9VZP3</accession>
<feature type="domain" description="C2H2-type" evidence="12">
    <location>
        <begin position="258"/>
        <end position="285"/>
    </location>
</feature>
<feature type="domain" description="C2H2-type" evidence="12">
    <location>
        <begin position="286"/>
        <end position="313"/>
    </location>
</feature>
<dbReference type="GO" id="GO:0000122">
    <property type="term" value="P:negative regulation of transcription by RNA polymerase II"/>
    <property type="evidence" value="ECO:0007669"/>
    <property type="project" value="UniProtKB-ARBA"/>
</dbReference>
<keyword evidence="6" id="KW-0805">Transcription regulation</keyword>
<dbReference type="PROSITE" id="PS50157">
    <property type="entry name" value="ZINC_FINGER_C2H2_2"/>
    <property type="match status" value="11"/>
</dbReference>
<evidence type="ECO:0000256" key="2">
    <source>
        <dbReference type="ARBA" id="ARBA00022723"/>
    </source>
</evidence>
<keyword evidence="2" id="KW-0479">Metal-binding</keyword>
<evidence type="ECO:0000256" key="7">
    <source>
        <dbReference type="ARBA" id="ARBA00023125"/>
    </source>
</evidence>
<feature type="domain" description="C2H2-type" evidence="12">
    <location>
        <begin position="494"/>
        <end position="521"/>
    </location>
</feature>
<feature type="domain" description="C2H2-type" evidence="12">
    <location>
        <begin position="522"/>
        <end position="549"/>
    </location>
</feature>
<dbReference type="GO" id="GO:0000978">
    <property type="term" value="F:RNA polymerase II cis-regulatory region sequence-specific DNA binding"/>
    <property type="evidence" value="ECO:0007669"/>
    <property type="project" value="TreeGrafter"/>
</dbReference>
<dbReference type="InterPro" id="IPR036236">
    <property type="entry name" value="Znf_C2H2_sf"/>
</dbReference>
<dbReference type="PANTHER" id="PTHR24384">
    <property type="entry name" value="FINGER PUTATIVE TRANSCRIPTION FACTOR FAMILY-RELATED"/>
    <property type="match status" value="1"/>
</dbReference>
<feature type="domain" description="C2H2-type" evidence="12">
    <location>
        <begin position="550"/>
        <end position="578"/>
    </location>
</feature>
<feature type="compositionally biased region" description="Basic residues" evidence="11">
    <location>
        <begin position="614"/>
        <end position="632"/>
    </location>
</feature>
<dbReference type="Pfam" id="PF00096">
    <property type="entry name" value="zf-C2H2"/>
    <property type="match status" value="4"/>
</dbReference>
<dbReference type="FunFam" id="3.30.160.60:FF:000325">
    <property type="entry name" value="ZFP90 zinc finger protein"/>
    <property type="match status" value="2"/>
</dbReference>
<proteinExistence type="predicted"/>
<keyword evidence="3" id="KW-0677">Repeat</keyword>
<feature type="domain" description="C2H2-type" evidence="12">
    <location>
        <begin position="943"/>
        <end position="966"/>
    </location>
</feature>
<keyword evidence="9" id="KW-0539">Nucleus</keyword>
<organism evidence="13">
    <name type="scientific">Lygus hesperus</name>
    <name type="common">Western plant bug</name>
    <dbReference type="NCBI Taxonomy" id="30085"/>
    <lineage>
        <taxon>Eukaryota</taxon>
        <taxon>Metazoa</taxon>
        <taxon>Ecdysozoa</taxon>
        <taxon>Arthropoda</taxon>
        <taxon>Hexapoda</taxon>
        <taxon>Insecta</taxon>
        <taxon>Pterygota</taxon>
        <taxon>Neoptera</taxon>
        <taxon>Paraneoptera</taxon>
        <taxon>Hemiptera</taxon>
        <taxon>Heteroptera</taxon>
        <taxon>Panheteroptera</taxon>
        <taxon>Cimicomorpha</taxon>
        <taxon>Miridae</taxon>
        <taxon>Mirini</taxon>
        <taxon>Lygus</taxon>
    </lineage>
</organism>
<evidence type="ECO:0000256" key="4">
    <source>
        <dbReference type="ARBA" id="ARBA00022771"/>
    </source>
</evidence>
<comment type="subcellular location">
    <subcellularLocation>
        <location evidence="1">Nucleus</location>
    </subcellularLocation>
</comment>
<keyword evidence="8" id="KW-0804">Transcription</keyword>
<feature type="compositionally biased region" description="Basic residues" evidence="11">
    <location>
        <begin position="860"/>
        <end position="870"/>
    </location>
</feature>
<reference evidence="13" key="1">
    <citation type="journal article" date="2014" name="PLoS ONE">
        <title>Transcriptome-Based Identification of ABC Transporters in the Western Tarnished Plant Bug Lygus hesperus.</title>
        <authorList>
            <person name="Hull J.J."/>
            <person name="Chaney K."/>
            <person name="Geib S.M."/>
            <person name="Fabrick J.A."/>
            <person name="Brent C.S."/>
            <person name="Walsh D."/>
            <person name="Lavine L.C."/>
        </authorList>
    </citation>
    <scope>NUCLEOTIDE SEQUENCE</scope>
</reference>
<keyword evidence="4 10" id="KW-0863">Zinc-finger</keyword>
<feature type="domain" description="C2H2-type" evidence="12">
    <location>
        <begin position="142"/>
        <end position="165"/>
    </location>
</feature>
<dbReference type="SMART" id="SM00355">
    <property type="entry name" value="ZnF_C2H2"/>
    <property type="match status" value="14"/>
</dbReference>
<dbReference type="AlphaFoldDB" id="A0A0A9VZP3"/>
<dbReference type="Pfam" id="PF13912">
    <property type="entry name" value="zf-C2H2_6"/>
    <property type="match status" value="1"/>
</dbReference>
<dbReference type="PANTHER" id="PTHR24384:SF189">
    <property type="entry name" value="C2H2-TYPE DOMAIN-CONTAINING PROTEIN-RELATED"/>
    <property type="match status" value="1"/>
</dbReference>
<dbReference type="FunFam" id="3.30.160.60:FF:000690">
    <property type="entry name" value="Zinc finger protein 354C"/>
    <property type="match status" value="1"/>
</dbReference>
<evidence type="ECO:0000256" key="9">
    <source>
        <dbReference type="ARBA" id="ARBA00023242"/>
    </source>
</evidence>
<name>A0A0A9VZP3_LYGHE</name>
<dbReference type="GO" id="GO:0040029">
    <property type="term" value="P:epigenetic regulation of gene expression"/>
    <property type="evidence" value="ECO:0007669"/>
    <property type="project" value="UniProtKB-ARBA"/>
</dbReference>
<evidence type="ECO:0000256" key="8">
    <source>
        <dbReference type="ARBA" id="ARBA00023163"/>
    </source>
</evidence>
<evidence type="ECO:0000256" key="5">
    <source>
        <dbReference type="ARBA" id="ARBA00022833"/>
    </source>
</evidence>
<feature type="domain" description="C2H2-type" evidence="12">
    <location>
        <begin position="585"/>
        <end position="612"/>
    </location>
</feature>
<keyword evidence="5" id="KW-0862">Zinc</keyword>
<feature type="compositionally biased region" description="Low complexity" evidence="11">
    <location>
        <begin position="316"/>
        <end position="325"/>
    </location>
</feature>
<dbReference type="GO" id="GO:0000981">
    <property type="term" value="F:DNA-binding transcription factor activity, RNA polymerase II-specific"/>
    <property type="evidence" value="ECO:0007669"/>
    <property type="project" value="TreeGrafter"/>
</dbReference>
<evidence type="ECO:0000313" key="13">
    <source>
        <dbReference type="EMBL" id="JAG01652.1"/>
    </source>
</evidence>
<feature type="region of interest" description="Disordered" evidence="11">
    <location>
        <begin position="305"/>
        <end position="328"/>
    </location>
</feature>
<feature type="domain" description="C2H2-type" evidence="12">
    <location>
        <begin position="114"/>
        <end position="141"/>
    </location>
</feature>
<evidence type="ECO:0000256" key="10">
    <source>
        <dbReference type="PROSITE-ProRule" id="PRU00042"/>
    </source>
</evidence>
<dbReference type="SUPFAM" id="SSF57667">
    <property type="entry name" value="beta-beta-alpha zinc fingers"/>
    <property type="match status" value="5"/>
</dbReference>
<keyword evidence="7" id="KW-0238">DNA-binding</keyword>
<feature type="compositionally biased region" description="Basic residues" evidence="11">
    <location>
        <begin position="306"/>
        <end position="315"/>
    </location>
</feature>
<feature type="region of interest" description="Disordered" evidence="11">
    <location>
        <begin position="612"/>
        <end position="672"/>
    </location>
</feature>
<dbReference type="GO" id="GO:0008270">
    <property type="term" value="F:zinc ion binding"/>
    <property type="evidence" value="ECO:0007669"/>
    <property type="project" value="UniProtKB-KW"/>
</dbReference>
<dbReference type="InterPro" id="IPR050752">
    <property type="entry name" value="C2H2-ZF_domain"/>
</dbReference>